<evidence type="ECO:0000256" key="1">
    <source>
        <dbReference type="ARBA" id="ARBA00004127"/>
    </source>
</evidence>
<dbReference type="InterPro" id="IPR012430">
    <property type="entry name" value="TMEM43_fam"/>
</dbReference>
<feature type="transmembrane region" description="Helical" evidence="7">
    <location>
        <begin position="17"/>
        <end position="37"/>
    </location>
</feature>
<comment type="subcellular location">
    <subcellularLocation>
        <location evidence="1">Endomembrane system</location>
        <topology evidence="1">Multi-pass membrane protein</topology>
    </subcellularLocation>
    <subcellularLocation>
        <location evidence="2">Endoplasmic reticulum membrane</location>
    </subcellularLocation>
</comment>
<feature type="transmembrane region" description="Helical" evidence="7">
    <location>
        <begin position="348"/>
        <end position="373"/>
    </location>
</feature>
<keyword evidence="9" id="KW-1185">Reference proteome</keyword>
<evidence type="ECO:0000256" key="4">
    <source>
        <dbReference type="ARBA" id="ARBA00022824"/>
    </source>
</evidence>
<accession>A0A0W1A2C5</accession>
<keyword evidence="6 7" id="KW-0472">Membrane</keyword>
<evidence type="ECO:0000256" key="5">
    <source>
        <dbReference type="ARBA" id="ARBA00022989"/>
    </source>
</evidence>
<evidence type="ECO:0000256" key="6">
    <source>
        <dbReference type="ARBA" id="ARBA00023136"/>
    </source>
</evidence>
<evidence type="ECO:0008006" key="10">
    <source>
        <dbReference type="Google" id="ProtNLM"/>
    </source>
</evidence>
<keyword evidence="3 7" id="KW-0812">Transmembrane</keyword>
<dbReference type="EMBL" id="LNZB01000060">
    <property type="protein sequence ID" value="KTD75296.1"/>
    <property type="molecule type" value="Genomic_DNA"/>
</dbReference>
<keyword evidence="4" id="KW-0256">Endoplasmic reticulum</keyword>
<dbReference type="STRING" id="66969.Lwal_3337"/>
<feature type="transmembrane region" description="Helical" evidence="7">
    <location>
        <begin position="288"/>
        <end position="309"/>
    </location>
</feature>
<dbReference type="RefSeq" id="WP_058481904.1">
    <property type="nucleotide sequence ID" value="NZ_CAAAIQ010000014.1"/>
</dbReference>
<dbReference type="Pfam" id="PF07787">
    <property type="entry name" value="TMEM43"/>
    <property type="match status" value="1"/>
</dbReference>
<proteinExistence type="predicted"/>
<dbReference type="GO" id="GO:0071763">
    <property type="term" value="P:nuclear membrane organization"/>
    <property type="evidence" value="ECO:0007669"/>
    <property type="project" value="TreeGrafter"/>
</dbReference>
<protein>
    <recommendedName>
        <fullName evidence="10">Transmembrane protein</fullName>
    </recommendedName>
</protein>
<dbReference type="GO" id="GO:0006629">
    <property type="term" value="P:lipid metabolic process"/>
    <property type="evidence" value="ECO:0007669"/>
    <property type="project" value="TreeGrafter"/>
</dbReference>
<gene>
    <name evidence="8" type="ORF">Lwal_3337</name>
</gene>
<evidence type="ECO:0000313" key="9">
    <source>
        <dbReference type="Proteomes" id="UP000054729"/>
    </source>
</evidence>
<evidence type="ECO:0000256" key="3">
    <source>
        <dbReference type="ARBA" id="ARBA00022692"/>
    </source>
</evidence>
<dbReference type="PANTHER" id="PTHR13416:SF2">
    <property type="entry name" value="TRANSMEMBRANE PROTEIN 43"/>
    <property type="match status" value="1"/>
</dbReference>
<dbReference type="GO" id="GO:0012505">
    <property type="term" value="C:endomembrane system"/>
    <property type="evidence" value="ECO:0007669"/>
    <property type="project" value="UniProtKB-SubCell"/>
</dbReference>
<sequence length="383" mass="41823">MSEEITTESWGSRLKNALIGILVGIGLIVGAIALIFWNEKHSLHTAQSLEQAHKALISVPDSPINKQNNLKVVYLSGMATTKDELVDSMLDVKVTAINLHRKVKMYQWEEKKDTKTEKQVGGSEKKITTYTYNKVWSDNLIDSSNFHDQAGHENPASMPIQSQVQYAQTVTVGDFVLPSELLSQIDVSKSIDLANVNKEELQEKVKMPVNLVNNNELYLGTNPQSPQLGDLKVTLTAVYPQIVSIIGQQTGNTLQAFLAPAGETVFLLSTGQKSADLMIEEAQSQNKMIAWLLRLVSLVMLIGGFALIMNPLVVLADVLPILGTIMGFGTGFIAFLCGLAVWNVATAIAWFATRPIVSIGLLVVLIIGGYILIKGRAKKIPAK</sequence>
<dbReference type="Proteomes" id="UP000054729">
    <property type="component" value="Unassembled WGS sequence"/>
</dbReference>
<evidence type="ECO:0000256" key="2">
    <source>
        <dbReference type="ARBA" id="ARBA00004586"/>
    </source>
</evidence>
<dbReference type="PATRIC" id="fig|66969.6.peg.3637"/>
<name>A0A0W1A2C5_9GAMM</name>
<dbReference type="OrthoDB" id="273988at2"/>
<feature type="transmembrane region" description="Helical" evidence="7">
    <location>
        <begin position="321"/>
        <end position="342"/>
    </location>
</feature>
<keyword evidence="5 7" id="KW-1133">Transmembrane helix</keyword>
<evidence type="ECO:0000313" key="8">
    <source>
        <dbReference type="EMBL" id="KTD75296.1"/>
    </source>
</evidence>
<dbReference type="AlphaFoldDB" id="A0A0W1A2C5"/>
<reference evidence="8 9" key="1">
    <citation type="submission" date="2015-11" db="EMBL/GenBank/DDBJ databases">
        <title>Genomic analysis of 38 Legionella species identifies large and diverse effector repertoires.</title>
        <authorList>
            <person name="Burstein D."/>
            <person name="Amaro F."/>
            <person name="Zusman T."/>
            <person name="Lifshitz Z."/>
            <person name="Cohen O."/>
            <person name="Gilbert J.A."/>
            <person name="Pupko T."/>
            <person name="Shuman H.A."/>
            <person name="Segal G."/>
        </authorList>
    </citation>
    <scope>NUCLEOTIDE SEQUENCE [LARGE SCALE GENOMIC DNA]</scope>
    <source>
        <strain evidence="8 9">ATCC 51914</strain>
    </source>
</reference>
<dbReference type="PANTHER" id="PTHR13416">
    <property type="match status" value="1"/>
</dbReference>
<comment type="caution">
    <text evidence="8">The sequence shown here is derived from an EMBL/GenBank/DDBJ whole genome shotgun (WGS) entry which is preliminary data.</text>
</comment>
<evidence type="ECO:0000256" key="7">
    <source>
        <dbReference type="SAM" id="Phobius"/>
    </source>
</evidence>
<organism evidence="8 9">
    <name type="scientific">Legionella waltersii</name>
    <dbReference type="NCBI Taxonomy" id="66969"/>
    <lineage>
        <taxon>Bacteria</taxon>
        <taxon>Pseudomonadati</taxon>
        <taxon>Pseudomonadota</taxon>
        <taxon>Gammaproteobacteria</taxon>
        <taxon>Legionellales</taxon>
        <taxon>Legionellaceae</taxon>
        <taxon>Legionella</taxon>
    </lineage>
</organism>